<dbReference type="RefSeq" id="WP_342732444.1">
    <property type="nucleotide sequence ID" value="NZ_FOHJ01000006.1"/>
</dbReference>
<accession>A0A1I0FUY8</accession>
<dbReference type="STRING" id="237682.SAMN05421676_106104"/>
<proteinExistence type="predicted"/>
<evidence type="ECO:0000313" key="1">
    <source>
        <dbReference type="EMBL" id="SET62330.1"/>
    </source>
</evidence>
<keyword evidence="2" id="KW-1185">Reference proteome</keyword>
<sequence length="154" mass="17843">MSDELVQLQFPFRDYQTLAKIAIESLIHLGEAGKQALYETGRKFGSHIIKTNYPNESEVNLTNEEKIRFLKETSAMLGLDPDFSYDETHQVMMLKIFHCPFKELAFSNENQTICEMHRYFISGMFEQLFTSATLKEETNMLNGCQTCMYKASIQ</sequence>
<dbReference type="Gene3D" id="3.30.1380.20">
    <property type="entry name" value="Trafficking protein particle complex subunit 3"/>
    <property type="match status" value="1"/>
</dbReference>
<dbReference type="InterPro" id="IPR024096">
    <property type="entry name" value="NO_sig/Golgi_transp_ligand-bd"/>
</dbReference>
<name>A0A1I0FUY8_9BACI</name>
<dbReference type="EMBL" id="FOHJ01000006">
    <property type="protein sequence ID" value="SET62330.1"/>
    <property type="molecule type" value="Genomic_DNA"/>
</dbReference>
<reference evidence="2" key="1">
    <citation type="submission" date="2016-10" db="EMBL/GenBank/DDBJ databases">
        <authorList>
            <person name="Varghese N."/>
            <person name="Submissions S."/>
        </authorList>
    </citation>
    <scope>NUCLEOTIDE SEQUENCE [LARGE SCALE GENOMIC DNA]</scope>
    <source>
        <strain evidence="2">CGMCC 1.3566</strain>
    </source>
</reference>
<dbReference type="SUPFAM" id="SSF111126">
    <property type="entry name" value="Ligand-binding domain in the NO signalling and Golgi transport"/>
    <property type="match status" value="1"/>
</dbReference>
<gene>
    <name evidence="1" type="ORF">SAMN05421676_106104</name>
</gene>
<dbReference type="Proteomes" id="UP000199095">
    <property type="component" value="Unassembled WGS sequence"/>
</dbReference>
<organism evidence="1 2">
    <name type="scientific">Salinibacillus kushneri</name>
    <dbReference type="NCBI Taxonomy" id="237682"/>
    <lineage>
        <taxon>Bacteria</taxon>
        <taxon>Bacillati</taxon>
        <taxon>Bacillota</taxon>
        <taxon>Bacilli</taxon>
        <taxon>Bacillales</taxon>
        <taxon>Bacillaceae</taxon>
        <taxon>Salinibacillus</taxon>
    </lineage>
</organism>
<dbReference type="AlphaFoldDB" id="A0A1I0FUY8"/>
<evidence type="ECO:0000313" key="2">
    <source>
        <dbReference type="Proteomes" id="UP000199095"/>
    </source>
</evidence>
<protein>
    <submittedName>
        <fullName evidence="1">Uncharacterized protein</fullName>
    </submittedName>
</protein>